<organism evidence="2 3">
    <name type="scientific">Henriciella pelagia</name>
    <dbReference type="NCBI Taxonomy" id="1977912"/>
    <lineage>
        <taxon>Bacteria</taxon>
        <taxon>Pseudomonadati</taxon>
        <taxon>Pseudomonadota</taxon>
        <taxon>Alphaproteobacteria</taxon>
        <taxon>Hyphomonadales</taxon>
        <taxon>Hyphomonadaceae</taxon>
        <taxon>Henriciella</taxon>
    </lineage>
</organism>
<evidence type="ECO:0000313" key="3">
    <source>
        <dbReference type="Proteomes" id="UP000628854"/>
    </source>
</evidence>
<dbReference type="Pfam" id="PF12680">
    <property type="entry name" value="SnoaL_2"/>
    <property type="match status" value="1"/>
</dbReference>
<proteinExistence type="predicted"/>
<dbReference type="InterPro" id="IPR032710">
    <property type="entry name" value="NTF2-like_dom_sf"/>
</dbReference>
<sequence length="134" mass="15099">MEAAAFASWLDKLKTALDEMDGLAFAALFSNNAVFYEAPFNAPRKGRAAIRSAIDEMANLRRESRFSAQVIGIEPNVGWAIWENAFTRAGTDDPVRLEGILKARFNAKGLCTEFQQWWHKLEPGQDDLMRDFDA</sequence>
<evidence type="ECO:0000259" key="1">
    <source>
        <dbReference type="Pfam" id="PF12680"/>
    </source>
</evidence>
<dbReference type="InterPro" id="IPR037401">
    <property type="entry name" value="SnoaL-like"/>
</dbReference>
<protein>
    <recommendedName>
        <fullName evidence="1">SnoaL-like domain-containing protein</fullName>
    </recommendedName>
</protein>
<dbReference type="RefSeq" id="WP_084393775.1">
    <property type="nucleotide sequence ID" value="NZ_BMKF01000001.1"/>
</dbReference>
<dbReference type="Gene3D" id="3.10.450.50">
    <property type="match status" value="1"/>
</dbReference>
<accession>A0ABQ1J5N0</accession>
<reference evidence="3" key="1">
    <citation type="journal article" date="2019" name="Int. J. Syst. Evol. Microbiol.">
        <title>The Global Catalogue of Microorganisms (GCM) 10K type strain sequencing project: providing services to taxonomists for standard genome sequencing and annotation.</title>
        <authorList>
            <consortium name="The Broad Institute Genomics Platform"/>
            <consortium name="The Broad Institute Genome Sequencing Center for Infectious Disease"/>
            <person name="Wu L."/>
            <person name="Ma J."/>
        </authorList>
    </citation>
    <scope>NUCLEOTIDE SEQUENCE [LARGE SCALE GENOMIC DNA]</scope>
    <source>
        <strain evidence="3">CGMCC 1.15928</strain>
    </source>
</reference>
<dbReference type="SUPFAM" id="SSF54427">
    <property type="entry name" value="NTF2-like"/>
    <property type="match status" value="1"/>
</dbReference>
<comment type="caution">
    <text evidence="2">The sequence shown here is derived from an EMBL/GenBank/DDBJ whole genome shotgun (WGS) entry which is preliminary data.</text>
</comment>
<name>A0ABQ1J5N0_9PROT</name>
<gene>
    <name evidence="2" type="ORF">GCM10011503_04730</name>
</gene>
<evidence type="ECO:0000313" key="2">
    <source>
        <dbReference type="EMBL" id="GGB59325.1"/>
    </source>
</evidence>
<feature type="domain" description="SnoaL-like" evidence="1">
    <location>
        <begin position="15"/>
        <end position="113"/>
    </location>
</feature>
<dbReference type="Proteomes" id="UP000628854">
    <property type="component" value="Unassembled WGS sequence"/>
</dbReference>
<dbReference type="EMBL" id="BMKF01000001">
    <property type="protein sequence ID" value="GGB59325.1"/>
    <property type="molecule type" value="Genomic_DNA"/>
</dbReference>
<keyword evidence="3" id="KW-1185">Reference proteome</keyword>